<dbReference type="Proteomes" id="UP000009215">
    <property type="component" value="Chromosome"/>
</dbReference>
<dbReference type="AlphaFoldDB" id="A0AB33R6S4"/>
<dbReference type="EMBL" id="HE858529">
    <property type="protein sequence ID" value="CCI62386.1"/>
    <property type="molecule type" value="Genomic_DNA"/>
</dbReference>
<gene>
    <name evidence="1" type="ORF">SDSE_0889</name>
</gene>
<protein>
    <submittedName>
        <fullName evidence="1">Transposase</fullName>
    </submittedName>
</protein>
<reference evidence="1 2" key="1">
    <citation type="submission" date="2012-05" db="EMBL/GenBank/DDBJ databases">
        <title>Complete genome sequence of a Streptococcus dysgalactiae subsp. equisimilis strain possessing Lancefield's group A antigen.</title>
        <authorList>
            <person name="Luetticken R."/>
            <person name="Bruellhoff K."/>
            <person name="Van der Linden M."/>
            <person name="Peltroche-Llacsahuanga H."/>
            <person name="Blom J."/>
            <person name="Weber-Lehmann J."/>
            <person name="Ferretti J.J."/>
            <person name="McShan W.M."/>
        </authorList>
    </citation>
    <scope>NUCLEOTIDE SEQUENCE [LARGE SCALE GENOMIC DNA]</scope>
    <source>
        <strain evidence="1 2">AC-2713</strain>
    </source>
</reference>
<name>A0AB33R6S4_STREQ</name>
<accession>A0AB33R6S4</accession>
<evidence type="ECO:0000313" key="1">
    <source>
        <dbReference type="EMBL" id="CCI62386.1"/>
    </source>
</evidence>
<evidence type="ECO:0000313" key="2">
    <source>
        <dbReference type="Proteomes" id="UP000009215"/>
    </source>
</evidence>
<dbReference type="KEGG" id="sdc:SDSE_0889"/>
<proteinExistence type="predicted"/>
<sequence>MSHLQYTAKSHHLQWSIAQLTQICSQCYRDYCPKSIKHRKNVGLSKVSDVSLLVLLLLQAELGITSQRRFYRICHLFFCGNLLERSRFNRRTRQLIGVVQLIRQALNKPISSDTIVIMDSFPMPLCQPIRNHKAKVFKG</sequence>
<organism evidence="1 2">
    <name type="scientific">Streptococcus dysgalactiae subsp. equisimilis AC-2713</name>
    <dbReference type="NCBI Taxonomy" id="759913"/>
    <lineage>
        <taxon>Bacteria</taxon>
        <taxon>Bacillati</taxon>
        <taxon>Bacillota</taxon>
        <taxon>Bacilli</taxon>
        <taxon>Lactobacillales</taxon>
        <taxon>Streptococcaceae</taxon>
        <taxon>Streptococcus</taxon>
    </lineage>
</organism>